<protein>
    <submittedName>
        <fullName evidence="2">Uncharacterized protein</fullName>
    </submittedName>
</protein>
<dbReference type="Proteomes" id="UP001498476">
    <property type="component" value="Unassembled WGS sequence"/>
</dbReference>
<name>A0ABR1HC84_9HYPO</name>
<organism evidence="2 3">
    <name type="scientific">Neonectria punicea</name>
    <dbReference type="NCBI Taxonomy" id="979145"/>
    <lineage>
        <taxon>Eukaryota</taxon>
        <taxon>Fungi</taxon>
        <taxon>Dikarya</taxon>
        <taxon>Ascomycota</taxon>
        <taxon>Pezizomycotina</taxon>
        <taxon>Sordariomycetes</taxon>
        <taxon>Hypocreomycetidae</taxon>
        <taxon>Hypocreales</taxon>
        <taxon>Nectriaceae</taxon>
        <taxon>Neonectria</taxon>
    </lineage>
</organism>
<proteinExistence type="predicted"/>
<feature type="region of interest" description="Disordered" evidence="1">
    <location>
        <begin position="30"/>
        <end position="65"/>
    </location>
</feature>
<feature type="region of interest" description="Disordered" evidence="1">
    <location>
        <begin position="77"/>
        <end position="101"/>
    </location>
</feature>
<accession>A0ABR1HC84</accession>
<evidence type="ECO:0000256" key="1">
    <source>
        <dbReference type="SAM" id="MobiDB-lite"/>
    </source>
</evidence>
<gene>
    <name evidence="2" type="ORF">QQX98_003965</name>
</gene>
<evidence type="ECO:0000313" key="3">
    <source>
        <dbReference type="Proteomes" id="UP001498476"/>
    </source>
</evidence>
<sequence length="209" mass="23349">MKARTADAMVEPGRTLHRAATTTRQLTCWKTRKGDGNGDVYPQHKSQDSSCSTNEPTPQSQPSLNLASTHDALYEGRLPTTGFSKNDEFDGSRAERRHRVKSPCKYRTSNRLWDSGSNESRKIERVPTSRSDGSSIPLNRYLYDYNDPINARMQDRLRSDGVVLYLWVQLGSPMYSLVNTIITPIVQGVTSNPCSGFLFGIGTQFDAVP</sequence>
<keyword evidence="3" id="KW-1185">Reference proteome</keyword>
<reference evidence="2 3" key="1">
    <citation type="journal article" date="2025" name="Microbiol. Resour. Announc.">
        <title>Draft genome sequences for Neonectria magnoliae and Neonectria punicea, canker pathogens of Liriodendron tulipifera and Acer saccharum in West Virginia.</title>
        <authorList>
            <person name="Petronek H.M."/>
            <person name="Kasson M.T."/>
            <person name="Metheny A.M."/>
            <person name="Stauder C.M."/>
            <person name="Lovett B."/>
            <person name="Lynch S.C."/>
            <person name="Garnas J.R."/>
            <person name="Kasson L.R."/>
            <person name="Stajich J.E."/>
        </authorList>
    </citation>
    <scope>NUCLEOTIDE SEQUENCE [LARGE SCALE GENOMIC DNA]</scope>
    <source>
        <strain evidence="2 3">NRRL 64653</strain>
    </source>
</reference>
<feature type="compositionally biased region" description="Basic and acidic residues" evidence="1">
    <location>
        <begin position="85"/>
        <end position="94"/>
    </location>
</feature>
<feature type="compositionally biased region" description="Polar residues" evidence="1">
    <location>
        <begin position="48"/>
        <end position="65"/>
    </location>
</feature>
<dbReference type="EMBL" id="JAZAVJ010000047">
    <property type="protein sequence ID" value="KAK7418472.1"/>
    <property type="molecule type" value="Genomic_DNA"/>
</dbReference>
<comment type="caution">
    <text evidence="2">The sequence shown here is derived from an EMBL/GenBank/DDBJ whole genome shotgun (WGS) entry which is preliminary data.</text>
</comment>
<evidence type="ECO:0000313" key="2">
    <source>
        <dbReference type="EMBL" id="KAK7418472.1"/>
    </source>
</evidence>